<evidence type="ECO:0000313" key="2">
    <source>
        <dbReference type="EMBL" id="KON95478.1"/>
    </source>
</evidence>
<accession>A0A0D1XKV9</accession>
<feature type="transmembrane region" description="Helical" evidence="1">
    <location>
        <begin position="6"/>
        <end position="25"/>
    </location>
</feature>
<protein>
    <recommendedName>
        <fullName evidence="4">Permease</fullName>
    </recommendedName>
</protein>
<dbReference type="AlphaFoldDB" id="A0A0D1XKV9"/>
<proteinExistence type="predicted"/>
<dbReference type="RefSeq" id="WP_043066708.1">
    <property type="nucleotide sequence ID" value="NZ_BJOA01000041.1"/>
</dbReference>
<dbReference type="PATRIC" id="fig|47500.8.peg.850"/>
<organism evidence="2 3">
    <name type="scientific">Aneurinibacillus migulanus</name>
    <name type="common">Bacillus migulanus</name>
    <dbReference type="NCBI Taxonomy" id="47500"/>
    <lineage>
        <taxon>Bacteria</taxon>
        <taxon>Bacillati</taxon>
        <taxon>Bacillota</taxon>
        <taxon>Bacilli</taxon>
        <taxon>Bacillales</taxon>
        <taxon>Paenibacillaceae</taxon>
        <taxon>Aneurinibacillus group</taxon>
        <taxon>Aneurinibacillus</taxon>
    </lineage>
</organism>
<keyword evidence="3" id="KW-1185">Reference proteome</keyword>
<keyword evidence="1" id="KW-0812">Transmembrane</keyword>
<reference evidence="2 3" key="1">
    <citation type="submission" date="2015-07" db="EMBL/GenBank/DDBJ databases">
        <title>Fjat-14205 dsm 2895.</title>
        <authorList>
            <person name="Liu B."/>
            <person name="Wang J."/>
            <person name="Zhu Y."/>
            <person name="Liu G."/>
            <person name="Chen Q."/>
            <person name="Chen Z."/>
            <person name="Lan J."/>
            <person name="Che J."/>
            <person name="Ge C."/>
            <person name="Shi H."/>
            <person name="Pan Z."/>
            <person name="Liu X."/>
        </authorList>
    </citation>
    <scope>NUCLEOTIDE SEQUENCE [LARGE SCALE GENOMIC DNA]</scope>
    <source>
        <strain evidence="2 3">DSM 2895</strain>
    </source>
</reference>
<dbReference type="OrthoDB" id="9810876at2"/>
<dbReference type="Proteomes" id="UP000037269">
    <property type="component" value="Unassembled WGS sequence"/>
</dbReference>
<evidence type="ECO:0000256" key="1">
    <source>
        <dbReference type="SAM" id="Phobius"/>
    </source>
</evidence>
<evidence type="ECO:0008006" key="4">
    <source>
        <dbReference type="Google" id="ProtNLM"/>
    </source>
</evidence>
<dbReference type="EMBL" id="LGUG01000004">
    <property type="protein sequence ID" value="KON95478.1"/>
    <property type="molecule type" value="Genomic_DNA"/>
</dbReference>
<keyword evidence="1" id="KW-0472">Membrane</keyword>
<name>A0A0D1XKV9_ANEMI</name>
<gene>
    <name evidence="2" type="ORF">AF333_08255</name>
</gene>
<feature type="transmembrane region" description="Helical" evidence="1">
    <location>
        <begin position="45"/>
        <end position="66"/>
    </location>
</feature>
<sequence length="68" mass="7600">MPDAFIARSLAGASTEGGVLSFLVIGQMIDIRNFLLLPRAFHRRIVVLAFFITFLLPFVLGVFINYRG</sequence>
<dbReference type="STRING" id="47500.AF333_08255"/>
<comment type="caution">
    <text evidence="2">The sequence shown here is derived from an EMBL/GenBank/DDBJ whole genome shotgun (WGS) entry which is preliminary data.</text>
</comment>
<keyword evidence="1" id="KW-1133">Transmembrane helix</keyword>
<dbReference type="GeneID" id="42305187"/>
<evidence type="ECO:0000313" key="3">
    <source>
        <dbReference type="Proteomes" id="UP000037269"/>
    </source>
</evidence>